<dbReference type="GO" id="GO:0031146">
    <property type="term" value="P:SCF-dependent proteasomal ubiquitin-dependent protein catabolic process"/>
    <property type="evidence" value="ECO:0007669"/>
    <property type="project" value="TreeGrafter"/>
</dbReference>
<dbReference type="GO" id="GO:0019005">
    <property type="term" value="C:SCF ubiquitin ligase complex"/>
    <property type="evidence" value="ECO:0007669"/>
    <property type="project" value="TreeGrafter"/>
</dbReference>
<gene>
    <name evidence="1" type="ORF">OSB1V03_LOCUS9689</name>
</gene>
<evidence type="ECO:0008006" key="3">
    <source>
        <dbReference type="Google" id="ProtNLM"/>
    </source>
</evidence>
<accession>A0A7R9KW04</accession>
<proteinExistence type="predicted"/>
<dbReference type="OrthoDB" id="6478838at2759"/>
<evidence type="ECO:0000313" key="1">
    <source>
        <dbReference type="EMBL" id="CAD7629272.1"/>
    </source>
</evidence>
<reference evidence="1" key="1">
    <citation type="submission" date="2020-11" db="EMBL/GenBank/DDBJ databases">
        <authorList>
            <person name="Tran Van P."/>
        </authorList>
    </citation>
    <scope>NUCLEOTIDE SEQUENCE</scope>
</reference>
<dbReference type="EMBL" id="CAJPIZ010006653">
    <property type="protein sequence ID" value="CAG2109702.1"/>
    <property type="molecule type" value="Genomic_DNA"/>
</dbReference>
<dbReference type="PANTHER" id="PTHR13318">
    <property type="entry name" value="PARTNER OF PAIRED, ISOFORM B-RELATED"/>
    <property type="match status" value="1"/>
</dbReference>
<dbReference type="Gene3D" id="3.80.10.10">
    <property type="entry name" value="Ribonuclease Inhibitor"/>
    <property type="match status" value="1"/>
</dbReference>
<dbReference type="AlphaFoldDB" id="A0A7R9KW04"/>
<dbReference type="Proteomes" id="UP000759131">
    <property type="component" value="Unassembled WGS sequence"/>
</dbReference>
<name>A0A7R9KW04_9ACAR</name>
<dbReference type="EMBL" id="OC861228">
    <property type="protein sequence ID" value="CAD7629272.1"/>
    <property type="molecule type" value="Genomic_DNA"/>
</dbReference>
<protein>
    <recommendedName>
        <fullName evidence="3">F-box domain-containing protein</fullName>
    </recommendedName>
</protein>
<dbReference type="SUPFAM" id="SSF52047">
    <property type="entry name" value="RNI-like"/>
    <property type="match status" value="1"/>
</dbReference>
<dbReference type="InterPro" id="IPR032675">
    <property type="entry name" value="LRR_dom_sf"/>
</dbReference>
<sequence length="436" mass="50752">MSKTYSKDCFDRFGDDLYEELLPFISLENRLLRQRVSKRFRRLSNYAQKVLNIDRELQQKCRKNSDVLKTIVNSCSQISHIYSDWIKFVALTDAAIDLVIDYCPHLIYITIDFKDNTDDAIHRFFSRFGPQLKTIRFDCNDRQMDVIMPWVRTCGQLTQYRAENDELSQHSLSMLTESPIAFKRLKSLHLVIRCDDRFGRSVTDLDAFNMFCRYYGQTVTAIELRIDGPKPISIQRLANGLSRLRTLTALRLRYCHNCGEELLSLLTQIGGKCHGVKYLRIHLPYFSIELDVIHAINTSFPQLNRLKFESNGDQYVKITSEWLSALKRLTRLEFYGFRFGDDFFADISQHIPRLHHLDLHLAAITDQALDSLSRLRRLRYFDSAGRFEGTDEGIAPLLQMPDIYHLHIQGSTQTTRDSAPVQFTLTHGWGESVEGW</sequence>
<keyword evidence="2" id="KW-1185">Reference proteome</keyword>
<evidence type="ECO:0000313" key="2">
    <source>
        <dbReference type="Proteomes" id="UP000759131"/>
    </source>
</evidence>
<organism evidence="1">
    <name type="scientific">Medioppia subpectinata</name>
    <dbReference type="NCBI Taxonomy" id="1979941"/>
    <lineage>
        <taxon>Eukaryota</taxon>
        <taxon>Metazoa</taxon>
        <taxon>Ecdysozoa</taxon>
        <taxon>Arthropoda</taxon>
        <taxon>Chelicerata</taxon>
        <taxon>Arachnida</taxon>
        <taxon>Acari</taxon>
        <taxon>Acariformes</taxon>
        <taxon>Sarcoptiformes</taxon>
        <taxon>Oribatida</taxon>
        <taxon>Brachypylina</taxon>
        <taxon>Oppioidea</taxon>
        <taxon>Oppiidae</taxon>
        <taxon>Medioppia</taxon>
    </lineage>
</organism>